<dbReference type="SUPFAM" id="SSF49464">
    <property type="entry name" value="Carboxypeptidase regulatory domain-like"/>
    <property type="match status" value="1"/>
</dbReference>
<evidence type="ECO:0000256" key="1">
    <source>
        <dbReference type="SAM" id="SignalP"/>
    </source>
</evidence>
<dbReference type="EMBL" id="AP021861">
    <property type="protein sequence ID" value="BBO35088.1"/>
    <property type="molecule type" value="Genomic_DNA"/>
</dbReference>
<protein>
    <recommendedName>
        <fullName evidence="4">Carboxypeptidase regulatory-like domain-containing protein</fullName>
    </recommendedName>
</protein>
<evidence type="ECO:0008006" key="4">
    <source>
        <dbReference type="Google" id="ProtNLM"/>
    </source>
</evidence>
<evidence type="ECO:0000313" key="2">
    <source>
        <dbReference type="EMBL" id="BBO35088.1"/>
    </source>
</evidence>
<evidence type="ECO:0000313" key="3">
    <source>
        <dbReference type="Proteomes" id="UP000326837"/>
    </source>
</evidence>
<keyword evidence="3" id="KW-1185">Reference proteome</keyword>
<dbReference type="AlphaFoldDB" id="A0A5K7XF11"/>
<name>A0A5K7XF11_9BACT</name>
<sequence length="540" mass="58781">MNSLRILLASLAVTLIASPALAQQQVRLKSGGVLLGAAAVEGAEAVVQVGDSTMRVPLADISEIAAVPQAEEPQPQRLLRTALEAKILNGADKEVVGLLAEAARLAPEDPQVLFWYATSLLDAGYGQAAHEALEPHLAAVRKAYPGAADRLAVRIEQRLKIDRLPVELVERLDQLAEDPHGGRANNGDREQIANFAIFRVVDQHDEPVSMTQNSIQGGGNNERLESFSEGYNLFYFFNYPGNRSQPVQLVVNQSGLRPQEIELSVATSIYSSPQELKVHRYVEEDKRDVKIRVVDQADKPIEGAQVTLVGGDRYGGGRNSHVSTETDADGNATVKLFPGQYQLMAAAAGYVSGGSRINLSVEGDAGKLQTVKLFPLVNADVRIGWQWIPTQGGGPTSGETMLPWTGGVNYDGNNRSPLHMLRLDQMRDELFVAFMVQPMDASSRQMRRGVDLHQMDVDGDSAAAQKEFAAFDLGDLSDREKLKAKWRPLAVAPGRPQSRFGVTFGEIYAGKFFTQDPQTGQPGEMRFKILLEKSGTEAAE</sequence>
<keyword evidence="1" id="KW-0732">Signal</keyword>
<dbReference type="Pfam" id="PF13620">
    <property type="entry name" value="CarboxypepD_reg"/>
    <property type="match status" value="1"/>
</dbReference>
<feature type="chain" id="PRO_5025009088" description="Carboxypeptidase regulatory-like domain-containing protein" evidence="1">
    <location>
        <begin position="23"/>
        <end position="540"/>
    </location>
</feature>
<dbReference type="RefSeq" id="WP_152100540.1">
    <property type="nucleotide sequence ID" value="NZ_AP021861.1"/>
</dbReference>
<gene>
    <name evidence="2" type="ORF">PLANPX_4700</name>
</gene>
<accession>A0A5K7XF11</accession>
<dbReference type="InterPro" id="IPR008969">
    <property type="entry name" value="CarboxyPept-like_regulatory"/>
</dbReference>
<reference evidence="3" key="1">
    <citation type="submission" date="2019-10" db="EMBL/GenBank/DDBJ databases">
        <title>Lacipirellula parvula gen. nov., sp. nov., representing a lineage of planctomycetes widespread in freshwater anoxic habitats, and description of the family Lacipirellulaceae.</title>
        <authorList>
            <person name="Dedysh S.N."/>
            <person name="Kulichevskaya I.S."/>
            <person name="Beletsky A.V."/>
            <person name="Rakitin A.L."/>
            <person name="Mardanov A.V."/>
            <person name="Ivanova A.A."/>
            <person name="Saltykova V.X."/>
            <person name="Rijpstra W.I.C."/>
            <person name="Sinninghe Damste J.S."/>
            <person name="Ravin N.V."/>
        </authorList>
    </citation>
    <scope>NUCLEOTIDE SEQUENCE [LARGE SCALE GENOMIC DNA]</scope>
    <source>
        <strain evidence="3">PX69</strain>
    </source>
</reference>
<dbReference type="Gene3D" id="2.60.40.1120">
    <property type="entry name" value="Carboxypeptidase-like, regulatory domain"/>
    <property type="match status" value="1"/>
</dbReference>
<proteinExistence type="predicted"/>
<feature type="signal peptide" evidence="1">
    <location>
        <begin position="1"/>
        <end position="22"/>
    </location>
</feature>
<dbReference type="KEGG" id="lpav:PLANPX_4700"/>
<organism evidence="2 3">
    <name type="scientific">Lacipirellula parvula</name>
    <dbReference type="NCBI Taxonomy" id="2650471"/>
    <lineage>
        <taxon>Bacteria</taxon>
        <taxon>Pseudomonadati</taxon>
        <taxon>Planctomycetota</taxon>
        <taxon>Planctomycetia</taxon>
        <taxon>Pirellulales</taxon>
        <taxon>Lacipirellulaceae</taxon>
        <taxon>Lacipirellula</taxon>
    </lineage>
</organism>
<dbReference type="Proteomes" id="UP000326837">
    <property type="component" value="Chromosome"/>
</dbReference>